<name>I7A1F5_MELRP</name>
<gene>
    <name evidence="2" type="ordered locus">MROS_1810</name>
</gene>
<dbReference type="Proteomes" id="UP000009011">
    <property type="component" value="Chromosome"/>
</dbReference>
<proteinExistence type="predicted"/>
<keyword evidence="1" id="KW-1133">Transmembrane helix</keyword>
<dbReference type="STRING" id="1191523.MROS_1810"/>
<dbReference type="EMBL" id="CP003557">
    <property type="protein sequence ID" value="AFN75043.1"/>
    <property type="molecule type" value="Genomic_DNA"/>
</dbReference>
<dbReference type="HOGENOM" id="CLU_846791_0_0_10"/>
<keyword evidence="1" id="KW-0812">Transmembrane</keyword>
<evidence type="ECO:0000313" key="2">
    <source>
        <dbReference type="EMBL" id="AFN75043.1"/>
    </source>
</evidence>
<keyword evidence="1" id="KW-0472">Membrane</keyword>
<organism evidence="2 3">
    <name type="scientific">Melioribacter roseus (strain DSM 23840 / JCM 17771 / VKM B-2668 / P3M-2)</name>
    <dbReference type="NCBI Taxonomy" id="1191523"/>
    <lineage>
        <taxon>Bacteria</taxon>
        <taxon>Pseudomonadati</taxon>
        <taxon>Ignavibacteriota</taxon>
        <taxon>Ignavibacteria</taxon>
        <taxon>Ignavibacteriales</taxon>
        <taxon>Melioribacteraceae</taxon>
        <taxon>Melioribacter</taxon>
    </lineage>
</organism>
<keyword evidence="3" id="KW-1185">Reference proteome</keyword>
<sequence length="328" mass="38127">MNYKLTYYLIGIAVALLIVNLSVDLFSNNNDEKDNAVGEYSVRAIDSVFSAVLESHGIEESWVSKKKLKISGEDSVRYKIIVRLPEDLPIPLILRDLEYAIENDITSFVSEEKKIFGETELRVYSNEKLKLLADIVPDSKLKREQNNLAFVFYELEPGDSEFTEILNMPYRFAVGFIPSEESKSAADSIKKYDKDYVVILNDDISSDYRIKTRSHKKVIDNAINKIVTDFSKSIFYLIDVKSKLYNSPVYNYVEERFKKRGVKLKRISDFILLDDEDKNELLSRFKYYCEDKSGARTKIFLITSDNFWVIKSEFDKYRKKGYRIVPAI</sequence>
<dbReference type="AlphaFoldDB" id="I7A1F5"/>
<dbReference type="RefSeq" id="WP_014856475.1">
    <property type="nucleotide sequence ID" value="NC_018178.1"/>
</dbReference>
<feature type="transmembrane region" description="Helical" evidence="1">
    <location>
        <begin position="6"/>
        <end position="26"/>
    </location>
</feature>
<evidence type="ECO:0000256" key="1">
    <source>
        <dbReference type="SAM" id="Phobius"/>
    </source>
</evidence>
<evidence type="ECO:0000313" key="3">
    <source>
        <dbReference type="Proteomes" id="UP000009011"/>
    </source>
</evidence>
<reference evidence="2 3" key="1">
    <citation type="journal article" date="2013" name="PLoS ONE">
        <title>Genomic analysis of Melioribacter roseus, facultatively anaerobic organotrophic bacterium representing a novel deep lineage within Bacteriodetes/Chlorobi group.</title>
        <authorList>
            <person name="Kadnikov V.V."/>
            <person name="Mardanov A.V."/>
            <person name="Podosokorskaya O.A."/>
            <person name="Gavrilov S.N."/>
            <person name="Kublanov I.V."/>
            <person name="Beletsky A.V."/>
            <person name="Bonch-Osmolovskaya E.A."/>
            <person name="Ravin N.V."/>
        </authorList>
    </citation>
    <scope>NUCLEOTIDE SEQUENCE [LARGE SCALE GENOMIC DNA]</scope>
    <source>
        <strain evidence="3">JCM 17771 / P3M-2</strain>
    </source>
</reference>
<dbReference type="KEGG" id="mro:MROS_1810"/>
<accession>I7A1F5</accession>
<protein>
    <submittedName>
        <fullName evidence="2">Uncharacterized protein</fullName>
    </submittedName>
</protein>